<dbReference type="OrthoDB" id="412006at2759"/>
<comment type="caution">
    <text evidence="2">The sequence shown here is derived from an EMBL/GenBank/DDBJ whole genome shotgun (WGS) entry which is preliminary data.</text>
</comment>
<dbReference type="Proteomes" id="UP000023152">
    <property type="component" value="Unassembled WGS sequence"/>
</dbReference>
<feature type="non-terminal residue" evidence="2">
    <location>
        <position position="1"/>
    </location>
</feature>
<name>X6PDS5_RETFI</name>
<gene>
    <name evidence="2" type="ORF">RFI_00853</name>
</gene>
<dbReference type="AlphaFoldDB" id="X6PDS5"/>
<evidence type="ECO:0000313" key="2">
    <source>
        <dbReference type="EMBL" id="ETO36209.1"/>
    </source>
</evidence>
<dbReference type="PANTHER" id="PTHR47510:SF3">
    <property type="entry name" value="ENDO_EXONUCLEASE_PHOSPHATASE DOMAIN-CONTAINING PROTEIN"/>
    <property type="match status" value="1"/>
</dbReference>
<dbReference type="EMBL" id="ASPP01000902">
    <property type="protein sequence ID" value="ETO36209.1"/>
    <property type="molecule type" value="Genomic_DNA"/>
</dbReference>
<dbReference type="PANTHER" id="PTHR47510">
    <property type="entry name" value="REVERSE TRANSCRIPTASE DOMAIN-CONTAINING PROTEIN"/>
    <property type="match status" value="1"/>
</dbReference>
<organism evidence="2 3">
    <name type="scientific">Reticulomyxa filosa</name>
    <dbReference type="NCBI Taxonomy" id="46433"/>
    <lineage>
        <taxon>Eukaryota</taxon>
        <taxon>Sar</taxon>
        <taxon>Rhizaria</taxon>
        <taxon>Retaria</taxon>
        <taxon>Foraminifera</taxon>
        <taxon>Monothalamids</taxon>
        <taxon>Reticulomyxidae</taxon>
        <taxon>Reticulomyxa</taxon>
    </lineage>
</organism>
<keyword evidence="1" id="KW-0732">Signal</keyword>
<evidence type="ECO:0000313" key="3">
    <source>
        <dbReference type="Proteomes" id="UP000023152"/>
    </source>
</evidence>
<protein>
    <submittedName>
        <fullName evidence="2">Uncharacterized protein</fullName>
    </submittedName>
</protein>
<proteinExistence type="predicted"/>
<accession>X6PDS5</accession>
<reference evidence="2 3" key="1">
    <citation type="journal article" date="2013" name="Curr. Biol.">
        <title>The Genome of the Foraminiferan Reticulomyxa filosa.</title>
        <authorList>
            <person name="Glockner G."/>
            <person name="Hulsmann N."/>
            <person name="Schleicher M."/>
            <person name="Noegel A.A."/>
            <person name="Eichinger L."/>
            <person name="Gallinger C."/>
            <person name="Pawlowski J."/>
            <person name="Sierra R."/>
            <person name="Euteneuer U."/>
            <person name="Pillet L."/>
            <person name="Moustafa A."/>
            <person name="Platzer M."/>
            <person name="Groth M."/>
            <person name="Szafranski K."/>
            <person name="Schliwa M."/>
        </authorList>
    </citation>
    <scope>NUCLEOTIDE SEQUENCE [LARGE SCALE GENOMIC DNA]</scope>
</reference>
<feature type="chain" id="PRO_5004976599" evidence="1">
    <location>
        <begin position="22"/>
        <end position="297"/>
    </location>
</feature>
<sequence length="297" mass="34778">FESIFFVSLSLFLFSPQSCWRRKIVVHNRRLTSNFFQILLDVAVSSCSKVYLNDEGCLNKFFFIFFLWENRNNHCQYGFHSYWTLLLIHAQSALWKSIGTKIVNKGQTMVERRLKKKKKASSLIKKKEYMVKSIGSLQEGNTKQLFLQFRSINSNKITVISAIVLHKTNQIARSDILQLLRSPNWNEHHQSEITEEEVIEALRHISVNKAQGPDNIHNQMIKNGGQAMIDSLVLLFDWNFRVGYAQIMKECKHCSNTRDHSICKNYRPIALLFCVGKLLERIIAMRLIWYLNENNLF</sequence>
<evidence type="ECO:0000256" key="1">
    <source>
        <dbReference type="SAM" id="SignalP"/>
    </source>
</evidence>
<keyword evidence="3" id="KW-1185">Reference proteome</keyword>
<feature type="signal peptide" evidence="1">
    <location>
        <begin position="1"/>
        <end position="21"/>
    </location>
</feature>